<dbReference type="GO" id="GO:0016787">
    <property type="term" value="F:hydrolase activity"/>
    <property type="evidence" value="ECO:0007669"/>
    <property type="project" value="UniProtKB-KW"/>
</dbReference>
<dbReference type="InterPro" id="IPR000073">
    <property type="entry name" value="AB_hydrolase_1"/>
</dbReference>
<evidence type="ECO:0000259" key="1">
    <source>
        <dbReference type="Pfam" id="PF12697"/>
    </source>
</evidence>
<comment type="caution">
    <text evidence="2">The sequence shown here is derived from an EMBL/GenBank/DDBJ whole genome shotgun (WGS) entry which is preliminary data.</text>
</comment>
<keyword evidence="2" id="KW-0378">Hydrolase</keyword>
<dbReference type="SUPFAM" id="SSF53474">
    <property type="entry name" value="alpha/beta-Hydrolases"/>
    <property type="match status" value="1"/>
</dbReference>
<dbReference type="Pfam" id="PF12697">
    <property type="entry name" value="Abhydrolase_6"/>
    <property type="match status" value="1"/>
</dbReference>
<accession>A0ABT5Y5B5</accession>
<reference evidence="2" key="1">
    <citation type="submission" date="2022-07" db="EMBL/GenBank/DDBJ databases">
        <title>Marinobacter iranensis a new bacterium isolate from a hipersaline lake in Iran.</title>
        <authorList>
            <person name="Mohammad A.M.A."/>
            <person name="Cristina S.-P."/>
            <person name="Antonio V."/>
        </authorList>
    </citation>
    <scope>NUCLEOTIDE SEQUENCE</scope>
    <source>
        <strain evidence="2">71-i</strain>
    </source>
</reference>
<proteinExistence type="predicted"/>
<dbReference type="EMBL" id="JANCMW010000001">
    <property type="protein sequence ID" value="MDF0748861.1"/>
    <property type="molecule type" value="Genomic_DNA"/>
</dbReference>
<name>A0ABT5Y5B5_9GAMM</name>
<dbReference type="RefSeq" id="WP_275704348.1">
    <property type="nucleotide sequence ID" value="NZ_JANCMW010000001.1"/>
</dbReference>
<dbReference type="Proteomes" id="UP001143391">
    <property type="component" value="Unassembled WGS sequence"/>
</dbReference>
<sequence length="250" mass="27568">MSAVGPRTPLVVVGGWGVDAAMLLPLFDHWPGEIHLVSLNDVLMSRCDSITAVADYLLARYPCPSVWAGWSQGAHVAMAAAARSSLQVRRVITLAGFPRFIASAEWPLGMAAATFETFREEVARNAGRAWKRFQHLLIHGSDDESEARQELRPWLERGPVGNAASLVRGLEWLSSENQLSLWRDSPVPVLHLQAGRDAVVQCWNGTFSSAGTAEVIPVPAMTHWPRGPALKPCREAIRQFVFSKENQWPL</sequence>
<dbReference type="InterPro" id="IPR029058">
    <property type="entry name" value="AB_hydrolase_fold"/>
</dbReference>
<keyword evidence="3" id="KW-1185">Reference proteome</keyword>
<dbReference type="Gene3D" id="3.40.50.1820">
    <property type="entry name" value="alpha/beta hydrolase"/>
    <property type="match status" value="1"/>
</dbReference>
<organism evidence="2 3">
    <name type="scientific">Marinobacter iranensis</name>
    <dbReference type="NCBI Taxonomy" id="2962607"/>
    <lineage>
        <taxon>Bacteria</taxon>
        <taxon>Pseudomonadati</taxon>
        <taxon>Pseudomonadota</taxon>
        <taxon>Gammaproteobacteria</taxon>
        <taxon>Pseudomonadales</taxon>
        <taxon>Marinobacteraceae</taxon>
        <taxon>Marinobacter</taxon>
    </lineage>
</organism>
<protein>
    <submittedName>
        <fullName evidence="2">Alpha/beta fold hydrolase</fullName>
    </submittedName>
</protein>
<gene>
    <name evidence="2" type="ORF">NLU14_01300</name>
</gene>
<feature type="domain" description="AB hydrolase-1" evidence="1">
    <location>
        <begin position="50"/>
        <end position="225"/>
    </location>
</feature>
<evidence type="ECO:0000313" key="3">
    <source>
        <dbReference type="Proteomes" id="UP001143391"/>
    </source>
</evidence>
<evidence type="ECO:0000313" key="2">
    <source>
        <dbReference type="EMBL" id="MDF0748861.1"/>
    </source>
</evidence>